<dbReference type="EMBL" id="MWMI01000008">
    <property type="protein sequence ID" value="RIB35069.1"/>
    <property type="molecule type" value="Genomic_DNA"/>
</dbReference>
<evidence type="ECO:0000256" key="1">
    <source>
        <dbReference type="SAM" id="Phobius"/>
    </source>
</evidence>
<sequence>MDALQPLWDLFLPVIPQNYKIIAQSWGLYGPAGGILAFLAAVALIFGLFWLGMLLAFGKIIEGNPYAHRALILIAAGLGIIGAWYGAGVMFYILSNIAYLMGSFAAIIVFGSVIRALIAGWHGAGATMQEAIALEEAEKAKVFEYKKTTIMGAYELLNEIILKIYNNNPKAENAEIAESVIDFLKKEKALAEKLFGFKRGSLYDYYIKLFGSYTKLKDYIENKIKEFRQYKT</sequence>
<feature type="transmembrane region" description="Helical" evidence="1">
    <location>
        <begin position="99"/>
        <end position="118"/>
    </location>
</feature>
<keyword evidence="1" id="KW-1133">Transmembrane helix</keyword>
<feature type="transmembrane region" description="Helical" evidence="1">
    <location>
        <begin position="70"/>
        <end position="93"/>
    </location>
</feature>
<organism evidence="2 3">
    <name type="scientific">Candidatus Nanoclepta minutus</name>
    <dbReference type="NCBI Taxonomy" id="1940235"/>
    <lineage>
        <taxon>Archaea</taxon>
        <taxon>Nanobdellota</taxon>
        <taxon>Candidatus Nanoclepta</taxon>
    </lineage>
</organism>
<reference evidence="2 3" key="1">
    <citation type="journal article" date="2018" name="Syst. Appl. Microbiol.">
        <title>A new symbiotic nanoarchaeote (Candidatus Nanoclepta minutus) and its host (Zestosphaera tikiterensis gen. nov., sp. nov.) from a New Zealand hot spring.</title>
        <authorList>
            <person name="St John E."/>
            <person name="Liu Y."/>
            <person name="Podar M."/>
            <person name="Stott M.B."/>
            <person name="Meneghin J."/>
            <person name="Chen Z."/>
            <person name="Lagutin K."/>
            <person name="Mitchell K."/>
            <person name="Reysenbach A.L."/>
        </authorList>
    </citation>
    <scope>NUCLEOTIDE SEQUENCE [LARGE SCALE GENOMIC DNA]</scope>
    <source>
        <strain evidence="2">NZ3</strain>
    </source>
</reference>
<comment type="caution">
    <text evidence="2">The sequence shown here is derived from an EMBL/GenBank/DDBJ whole genome shotgun (WGS) entry which is preliminary data.</text>
</comment>
<keyword evidence="1" id="KW-0812">Transmembrane</keyword>
<evidence type="ECO:0000313" key="3">
    <source>
        <dbReference type="Proteomes" id="UP000266622"/>
    </source>
</evidence>
<protein>
    <submittedName>
        <fullName evidence="2">Uncharacterized protein</fullName>
    </submittedName>
</protein>
<gene>
    <name evidence="2" type="ORF">BXU00_03370</name>
</gene>
<accession>A0A397WNE2</accession>
<proteinExistence type="predicted"/>
<keyword evidence="1" id="KW-0472">Membrane</keyword>
<dbReference type="Proteomes" id="UP000266622">
    <property type="component" value="Unassembled WGS sequence"/>
</dbReference>
<feature type="transmembrane region" description="Helical" evidence="1">
    <location>
        <begin position="35"/>
        <end position="58"/>
    </location>
</feature>
<dbReference type="AlphaFoldDB" id="A0A397WNE2"/>
<evidence type="ECO:0000313" key="2">
    <source>
        <dbReference type="EMBL" id="RIB35069.1"/>
    </source>
</evidence>
<name>A0A397WNE2_9ARCH</name>